<dbReference type="HOGENOM" id="CLU_017845_5_1_1"/>
<feature type="active site" description="Proton donor" evidence="5">
    <location>
        <position position="92"/>
    </location>
</feature>
<keyword evidence="9" id="KW-1185">Reference proteome</keyword>
<sequence length="520" mass="60386">MVAVISEMSRYFKQSSSYSYQKIIFGRKYVKKTYNFPSSSRSLSCAQLKKVYDNAKATCSSKKLPRDVNPNGVFACNELALKEISVYGFDYDYTLACYKPSLDLLIFNLGKEALVNKFMYPKDVLNLKYNPDFTIRGLHYDIEKGLFVKLDSFLQIQLGTVYKGLRRVPDEEVIQLYKNKVIPLAFVEAKDKIGSGRTKLYQLADIFSRPEMSLLCCIVDYFDAKGFDYHPEIVFRDVRSAIGSIHPVMHSEVMENTNKYLEENTDITKLLIKLKNAGKKLFLITNSPFHFVNKGLNVILGQGWKDFFDIVIVQARKPKFFTDETTPIRIFDTKLKTQLWDRVTKLEKGVIYCEGTMKQLKEITGWVGSEVLYFGDHPYSDLADVTLKHGWRTGAIIHELTHEIQTLNKQSFKMDSNWLQVLTQLIEENEYLAEDESSEKEVKQWIDERNYLLQSTKNVFNPQFGSVFRTYNNPTYFSRRLFRFADIYTSNLGNLLNYSLNHTFFPRRGALPHEYASLFM</sequence>
<evidence type="ECO:0000313" key="8">
    <source>
        <dbReference type="EnsemblMetazoa" id="PHUM596740-PA"/>
    </source>
</evidence>
<evidence type="ECO:0000256" key="4">
    <source>
        <dbReference type="ARBA" id="ARBA00022842"/>
    </source>
</evidence>
<evidence type="ECO:0000313" key="7">
    <source>
        <dbReference type="EMBL" id="EEB19928.1"/>
    </source>
</evidence>
<dbReference type="InterPro" id="IPR008380">
    <property type="entry name" value="HAD-SF_hydro_IG_5-nucl"/>
</dbReference>
<evidence type="ECO:0000256" key="2">
    <source>
        <dbReference type="ARBA" id="ARBA00022723"/>
    </source>
</evidence>
<dbReference type="EMBL" id="AAZO01007270">
    <property type="status" value="NOT_ANNOTATED_CDS"/>
    <property type="molecule type" value="Genomic_DNA"/>
</dbReference>
<dbReference type="InParanoid" id="E0W2S2"/>
<reference evidence="7" key="1">
    <citation type="submission" date="2007-04" db="EMBL/GenBank/DDBJ databases">
        <title>Annotation of Pediculus humanus corporis strain USDA.</title>
        <authorList>
            <person name="Kirkness E."/>
            <person name="Hannick L."/>
            <person name="Hass B."/>
            <person name="Bruggner R."/>
            <person name="Lawson D."/>
            <person name="Bidwell S."/>
            <person name="Joardar V."/>
            <person name="Caler E."/>
            <person name="Walenz B."/>
            <person name="Inman J."/>
            <person name="Schobel S."/>
            <person name="Galinsky K."/>
            <person name="Amedeo P."/>
            <person name="Strausberg R."/>
        </authorList>
    </citation>
    <scope>NUCLEOTIDE SEQUENCE</scope>
    <source>
        <strain evidence="7">USDA</strain>
    </source>
</reference>
<evidence type="ECO:0000256" key="1">
    <source>
        <dbReference type="ARBA" id="ARBA00009589"/>
    </source>
</evidence>
<dbReference type="PANTHER" id="PTHR12103:SF12">
    <property type="entry name" value="FI20020P1"/>
    <property type="match status" value="1"/>
</dbReference>
<evidence type="ECO:0000256" key="6">
    <source>
        <dbReference type="PIRSR" id="PIRSR017434-2"/>
    </source>
</evidence>
<protein>
    <submittedName>
        <fullName evidence="7">5'-nucleotidase domain-containing protein, putative</fullName>
        <ecNumber evidence="7">3.1.3.5</ecNumber>
    </submittedName>
</protein>
<dbReference type="CDD" id="cd07522">
    <property type="entry name" value="HAD_cN-II"/>
    <property type="match status" value="1"/>
</dbReference>
<organism>
    <name type="scientific">Pediculus humanus subsp. corporis</name>
    <name type="common">Body louse</name>
    <dbReference type="NCBI Taxonomy" id="121224"/>
    <lineage>
        <taxon>Eukaryota</taxon>
        <taxon>Metazoa</taxon>
        <taxon>Ecdysozoa</taxon>
        <taxon>Arthropoda</taxon>
        <taxon>Hexapoda</taxon>
        <taxon>Insecta</taxon>
        <taxon>Pterygota</taxon>
        <taxon>Neoptera</taxon>
        <taxon>Paraneoptera</taxon>
        <taxon>Psocodea</taxon>
        <taxon>Troctomorpha</taxon>
        <taxon>Phthiraptera</taxon>
        <taxon>Anoplura</taxon>
        <taxon>Pediculidae</taxon>
        <taxon>Pediculus</taxon>
    </lineage>
</organism>
<dbReference type="RefSeq" id="XP_002432666.1">
    <property type="nucleotide sequence ID" value="XM_002432621.1"/>
</dbReference>
<dbReference type="SUPFAM" id="SSF56784">
    <property type="entry name" value="HAD-like"/>
    <property type="match status" value="1"/>
</dbReference>
<dbReference type="EMBL" id="DS235879">
    <property type="protein sequence ID" value="EEB19928.1"/>
    <property type="molecule type" value="Genomic_DNA"/>
</dbReference>
<keyword evidence="4 6" id="KW-0460">Magnesium</keyword>
<reference evidence="7" key="2">
    <citation type="submission" date="2007-04" db="EMBL/GenBank/DDBJ databases">
        <title>The genome of the human body louse.</title>
        <authorList>
            <consortium name="The Human Body Louse Genome Consortium"/>
            <person name="Kirkness E."/>
            <person name="Walenz B."/>
            <person name="Hass B."/>
            <person name="Bruggner R."/>
            <person name="Strausberg R."/>
        </authorList>
    </citation>
    <scope>NUCLEOTIDE SEQUENCE</scope>
    <source>
        <strain evidence="7">USDA</strain>
    </source>
</reference>
<proteinExistence type="inferred from homology"/>
<dbReference type="Proteomes" id="UP000009046">
    <property type="component" value="Unassembled WGS sequence"/>
</dbReference>
<dbReference type="InterPro" id="IPR023214">
    <property type="entry name" value="HAD_sf"/>
</dbReference>
<dbReference type="Pfam" id="PF05761">
    <property type="entry name" value="5_nucleotid"/>
    <property type="match status" value="1"/>
</dbReference>
<dbReference type="GeneID" id="8239662"/>
<dbReference type="NCBIfam" id="TIGR02244">
    <property type="entry name" value="HAD-IG-Ncltidse"/>
    <property type="match status" value="1"/>
</dbReference>
<dbReference type="EC" id="3.1.3.5" evidence="7"/>
<dbReference type="VEuPathDB" id="VectorBase:PHUM596740"/>
<evidence type="ECO:0000256" key="3">
    <source>
        <dbReference type="ARBA" id="ARBA00022801"/>
    </source>
</evidence>
<evidence type="ECO:0000256" key="5">
    <source>
        <dbReference type="PIRSR" id="PIRSR017434-1"/>
    </source>
</evidence>
<accession>E0W2S2</accession>
<gene>
    <name evidence="8" type="primary">8239662</name>
    <name evidence="7" type="ORF">Phum_PHUM596740</name>
</gene>
<comment type="similarity">
    <text evidence="1">Belongs to the 5'(3')-deoxyribonucleotidase family.</text>
</comment>
<dbReference type="Gene3D" id="3.40.50.1000">
    <property type="entry name" value="HAD superfamily/HAD-like"/>
    <property type="match status" value="1"/>
</dbReference>
<feature type="binding site" evidence="6">
    <location>
        <position position="92"/>
    </location>
    <ligand>
        <name>GMP</name>
        <dbReference type="ChEBI" id="CHEBI:58115"/>
    </ligand>
</feature>
<dbReference type="InterPro" id="IPR036412">
    <property type="entry name" value="HAD-like_sf"/>
</dbReference>
<reference evidence="8" key="3">
    <citation type="submission" date="2020-05" db="UniProtKB">
        <authorList>
            <consortium name="EnsemblMetazoa"/>
        </authorList>
    </citation>
    <scope>IDENTIFICATION</scope>
    <source>
        <strain evidence="8">USDA</strain>
    </source>
</reference>
<comment type="cofactor">
    <cofactor evidence="6">
        <name>Mg(2+)</name>
        <dbReference type="ChEBI" id="CHEBI:18420"/>
    </cofactor>
    <text evidence="6">Binds 1 Mg(2+) ion per subunit.</text>
</comment>
<name>E0W2S2_PEDHC</name>
<dbReference type="AlphaFoldDB" id="E0W2S2"/>
<dbReference type="GO" id="GO:0008253">
    <property type="term" value="F:5'-nucleotidase activity"/>
    <property type="evidence" value="ECO:0007669"/>
    <property type="project" value="UniProtKB-EC"/>
</dbReference>
<feature type="binding site" evidence="6">
    <location>
        <position position="376"/>
    </location>
    <ligand>
        <name>Mg(2+)</name>
        <dbReference type="ChEBI" id="CHEBI:18420"/>
    </ligand>
</feature>
<dbReference type="EnsemblMetazoa" id="PHUM596740-RA">
    <property type="protein sequence ID" value="PHUM596740-PA"/>
    <property type="gene ID" value="PHUM596740"/>
</dbReference>
<evidence type="ECO:0000313" key="9">
    <source>
        <dbReference type="Proteomes" id="UP000009046"/>
    </source>
</evidence>
<dbReference type="eggNOG" id="KOG2470">
    <property type="taxonomic scope" value="Eukaryota"/>
</dbReference>
<feature type="active site" description="Nucleophile" evidence="5">
    <location>
        <position position="90"/>
    </location>
</feature>
<dbReference type="PANTHER" id="PTHR12103">
    <property type="entry name" value="5'-NUCLEOTIDASE DOMAIN-CONTAINING"/>
    <property type="match status" value="1"/>
</dbReference>
<dbReference type="PIRSF" id="PIRSF017434">
    <property type="entry name" value="Purine_5'-nucleotidase"/>
    <property type="match status" value="1"/>
</dbReference>
<dbReference type="OMA" id="LWARGNR"/>
<dbReference type="KEGG" id="phu:Phum_PHUM596740"/>
<keyword evidence="3 7" id="KW-0378">Hydrolase</keyword>
<dbReference type="CTD" id="8239662"/>
<dbReference type="GO" id="GO:0046872">
    <property type="term" value="F:metal ion binding"/>
    <property type="evidence" value="ECO:0007669"/>
    <property type="project" value="UniProtKB-KW"/>
</dbReference>
<dbReference type="InterPro" id="IPR016695">
    <property type="entry name" value="Pur_nucleotidase"/>
</dbReference>
<dbReference type="OrthoDB" id="409330at2759"/>
<keyword evidence="2 6" id="KW-0479">Metal-binding</keyword>
<feature type="binding site" evidence="6">
    <location>
        <position position="90"/>
    </location>
    <ligand>
        <name>Mg(2+)</name>
        <dbReference type="ChEBI" id="CHEBI:18420"/>
    </ligand>
</feature>
<dbReference type="FunCoup" id="E0W2S2">
    <property type="interactions" value="871"/>
</dbReference>